<dbReference type="Pfam" id="PF01302">
    <property type="entry name" value="CAP_GLY"/>
    <property type="match status" value="2"/>
</dbReference>
<dbReference type="SUPFAM" id="SSF74924">
    <property type="entry name" value="Cap-Gly domain"/>
    <property type="match status" value="2"/>
</dbReference>
<dbReference type="GO" id="GO:0035371">
    <property type="term" value="C:microtubule plus-end"/>
    <property type="evidence" value="ECO:0007669"/>
    <property type="project" value="TreeGrafter"/>
</dbReference>
<dbReference type="SMART" id="SM01052">
    <property type="entry name" value="CAP_GLY"/>
    <property type="match status" value="2"/>
</dbReference>
<dbReference type="GO" id="GO:0031122">
    <property type="term" value="P:cytoplasmic microtubule organization"/>
    <property type="evidence" value="ECO:0007669"/>
    <property type="project" value="TreeGrafter"/>
</dbReference>
<keyword evidence="1" id="KW-0175">Coiled coil</keyword>
<evidence type="ECO:0000313" key="6">
    <source>
        <dbReference type="WBParaSite" id="DME_0000393101-mRNA-1"/>
    </source>
</evidence>
<feature type="domain" description="CAP-Gly" evidence="2">
    <location>
        <begin position="129"/>
        <end position="155"/>
    </location>
</feature>
<sequence length="381" mass="42602">MRLFVSLGKESIISAVSKVGDWEIGDRCQIEKRIGSIVYIGPTNFAPGEWIGLVLDKPLGKNDGSVDGQRYFTCAPNHGLFCKASKLERIQSSVSEIIPENPYTKEFGFDVGDRVVVSGGKIGTIRYLGNTDFQDGIWAGIELDQPVGKNDGSVQIRHTKTSALRQRSGSHESLASIGASSIASSRISKFSFAPQRNIQRPIVLSSARGLDELVTTLQDSLKEKEKHLEQMIKERDLERNEMARLSNHCEEVEAKLALFEGQMTGSTHSAILEDKLINLKSRNATVEAENQDLMLEVKEKTEKIDELTFLLEEKEIMCAEISEKLAEVNKTDVEKKSKVRLKIILTLKNSQRIISSVKPEIFFSVNLNACHFLFFLSVDFY</sequence>
<feature type="domain" description="CAP-Gly" evidence="2">
    <location>
        <begin position="41"/>
        <end position="83"/>
    </location>
</feature>
<dbReference type="OrthoDB" id="2130750at2759"/>
<evidence type="ECO:0000313" key="4">
    <source>
        <dbReference type="Proteomes" id="UP000038040"/>
    </source>
</evidence>
<evidence type="ECO:0000256" key="1">
    <source>
        <dbReference type="SAM" id="Coils"/>
    </source>
</evidence>
<dbReference type="PROSITE" id="PS50245">
    <property type="entry name" value="CAP_GLY_2"/>
    <property type="match status" value="2"/>
</dbReference>
<dbReference type="GO" id="GO:0051010">
    <property type="term" value="F:microtubule plus-end binding"/>
    <property type="evidence" value="ECO:0007669"/>
    <property type="project" value="TreeGrafter"/>
</dbReference>
<dbReference type="GO" id="GO:0005938">
    <property type="term" value="C:cell cortex"/>
    <property type="evidence" value="ECO:0007669"/>
    <property type="project" value="TreeGrafter"/>
</dbReference>
<accession>A0A0N4U9Y6</accession>
<dbReference type="PROSITE" id="PS00845">
    <property type="entry name" value="CAP_GLY_1"/>
    <property type="match status" value="1"/>
</dbReference>
<dbReference type="WBParaSite" id="DME_0000393101-mRNA-1">
    <property type="protein sequence ID" value="DME_0000393101-mRNA-1"/>
    <property type="gene ID" value="DME_0000393101"/>
</dbReference>
<reference evidence="6" key="1">
    <citation type="submission" date="2017-02" db="UniProtKB">
        <authorList>
            <consortium name="WormBaseParasite"/>
        </authorList>
    </citation>
    <scope>IDENTIFICATION</scope>
</reference>
<name>A0A0N4U9Y6_DRAME</name>
<reference evidence="3 5" key="2">
    <citation type="submission" date="2018-11" db="EMBL/GenBank/DDBJ databases">
        <authorList>
            <consortium name="Pathogen Informatics"/>
        </authorList>
    </citation>
    <scope>NUCLEOTIDE SEQUENCE [LARGE SCALE GENOMIC DNA]</scope>
</reference>
<dbReference type="InterPro" id="IPR000938">
    <property type="entry name" value="CAP-Gly_domain"/>
</dbReference>
<feature type="coiled-coil region" evidence="1">
    <location>
        <begin position="210"/>
        <end position="331"/>
    </location>
</feature>
<gene>
    <name evidence="3" type="ORF">DME_LOCUS7936</name>
</gene>
<proteinExistence type="predicted"/>
<evidence type="ECO:0000313" key="3">
    <source>
        <dbReference type="EMBL" id="VDN57963.1"/>
    </source>
</evidence>
<protein>
    <submittedName>
        <fullName evidence="6">CAP-Gly domain-containing protein</fullName>
    </submittedName>
</protein>
<dbReference type="InterPro" id="IPR036859">
    <property type="entry name" value="CAP-Gly_dom_sf"/>
</dbReference>
<evidence type="ECO:0000259" key="2">
    <source>
        <dbReference type="PROSITE" id="PS50245"/>
    </source>
</evidence>
<dbReference type="EMBL" id="UYYG01001164">
    <property type="protein sequence ID" value="VDN57963.1"/>
    <property type="molecule type" value="Genomic_DNA"/>
</dbReference>
<dbReference type="STRING" id="318479.A0A0N4U9Y6"/>
<dbReference type="Proteomes" id="UP000274756">
    <property type="component" value="Unassembled WGS sequence"/>
</dbReference>
<dbReference type="AlphaFoldDB" id="A0A0N4U9Y6"/>
<dbReference type="PANTHER" id="PTHR18916:SF82">
    <property type="entry name" value="CAP-GLY DOMAIN-CONTAINING PROTEIN"/>
    <property type="match status" value="1"/>
</dbReference>
<dbReference type="PANTHER" id="PTHR18916">
    <property type="entry name" value="DYNACTIN 1-RELATED MICROTUBULE-BINDING"/>
    <property type="match status" value="1"/>
</dbReference>
<dbReference type="Proteomes" id="UP000038040">
    <property type="component" value="Unplaced"/>
</dbReference>
<organism evidence="4 6">
    <name type="scientific">Dracunculus medinensis</name>
    <name type="common">Guinea worm</name>
    <dbReference type="NCBI Taxonomy" id="318479"/>
    <lineage>
        <taxon>Eukaryota</taxon>
        <taxon>Metazoa</taxon>
        <taxon>Ecdysozoa</taxon>
        <taxon>Nematoda</taxon>
        <taxon>Chromadorea</taxon>
        <taxon>Rhabditida</taxon>
        <taxon>Spirurina</taxon>
        <taxon>Dracunculoidea</taxon>
        <taxon>Dracunculidae</taxon>
        <taxon>Dracunculus</taxon>
    </lineage>
</organism>
<keyword evidence="5" id="KW-1185">Reference proteome</keyword>
<dbReference type="Gene3D" id="2.30.30.190">
    <property type="entry name" value="CAP Gly-rich-like domain"/>
    <property type="match status" value="2"/>
</dbReference>
<evidence type="ECO:0000313" key="5">
    <source>
        <dbReference type="Proteomes" id="UP000274756"/>
    </source>
</evidence>
<dbReference type="GO" id="GO:0005634">
    <property type="term" value="C:nucleus"/>
    <property type="evidence" value="ECO:0007669"/>
    <property type="project" value="TreeGrafter"/>
</dbReference>